<sequence length="171" mass="19570">METFAIPGVGGIIEKVVDSVTYILIQDRYKADCPLERGLIEIPAGKIQAFENIYNCLRREVREETGLEITMIEGEGDTLVYEGNGYKVLNYTPFCSIQNIEGTYPIMVQIFICRAAGELLDKSDEARNMRWVSLEELEELLDKKEKHFYPMHVITLRKYLKIKSTNADIPA</sequence>
<dbReference type="RefSeq" id="WP_069977656.1">
    <property type="nucleotide sequence ID" value="NZ_CP017269.1"/>
</dbReference>
<feature type="domain" description="Nudix hydrolase" evidence="2">
    <location>
        <begin position="4"/>
        <end position="154"/>
    </location>
</feature>
<dbReference type="EMBL" id="CP017269">
    <property type="protein sequence ID" value="AOT70662.1"/>
    <property type="molecule type" value="Genomic_DNA"/>
</dbReference>
<proteinExistence type="predicted"/>
<evidence type="ECO:0000313" key="4">
    <source>
        <dbReference type="Proteomes" id="UP000095743"/>
    </source>
</evidence>
<dbReference type="AlphaFoldDB" id="A0A1D8GIH2"/>
<dbReference type="InterPro" id="IPR020084">
    <property type="entry name" value="NUDIX_hydrolase_CS"/>
</dbReference>
<dbReference type="KEGG" id="gfe:Gferi_14420"/>
<dbReference type="Pfam" id="PF00293">
    <property type="entry name" value="NUDIX"/>
    <property type="match status" value="1"/>
</dbReference>
<evidence type="ECO:0000256" key="1">
    <source>
        <dbReference type="ARBA" id="ARBA00022801"/>
    </source>
</evidence>
<dbReference type="STRING" id="1424294.Gferi_14420"/>
<gene>
    <name evidence="3" type="ORF">Gferi_14420</name>
</gene>
<accession>A0A1D8GIH2</accession>
<reference evidence="3 4" key="1">
    <citation type="submission" date="2016-09" db="EMBL/GenBank/DDBJ databases">
        <title>Genomic analysis reveals versatility of anaerobic energy metabolism of Geosporobacter ferrireducens IRF9 of phylum Firmicutes.</title>
        <authorList>
            <person name="Kim S.-J."/>
        </authorList>
    </citation>
    <scope>NUCLEOTIDE SEQUENCE [LARGE SCALE GENOMIC DNA]</scope>
    <source>
        <strain evidence="3 4">IRF9</strain>
    </source>
</reference>
<dbReference type="GO" id="GO:0016787">
    <property type="term" value="F:hydrolase activity"/>
    <property type="evidence" value="ECO:0007669"/>
    <property type="project" value="UniProtKB-KW"/>
</dbReference>
<dbReference type="Proteomes" id="UP000095743">
    <property type="component" value="Chromosome"/>
</dbReference>
<dbReference type="CDD" id="cd02883">
    <property type="entry name" value="NUDIX_Hydrolase"/>
    <property type="match status" value="1"/>
</dbReference>
<name>A0A1D8GIH2_9FIRM</name>
<dbReference type="SUPFAM" id="SSF55811">
    <property type="entry name" value="Nudix"/>
    <property type="match status" value="1"/>
</dbReference>
<protein>
    <submittedName>
        <fullName evidence="3">DNA mismatch repair protein MutT</fullName>
    </submittedName>
</protein>
<evidence type="ECO:0000313" key="3">
    <source>
        <dbReference type="EMBL" id="AOT70662.1"/>
    </source>
</evidence>
<keyword evidence="1" id="KW-0378">Hydrolase</keyword>
<keyword evidence="4" id="KW-1185">Reference proteome</keyword>
<dbReference type="Gene3D" id="3.90.79.10">
    <property type="entry name" value="Nucleoside Triphosphate Pyrophosphohydrolase"/>
    <property type="match status" value="1"/>
</dbReference>
<organism evidence="3 4">
    <name type="scientific">Geosporobacter ferrireducens</name>
    <dbReference type="NCBI Taxonomy" id="1424294"/>
    <lineage>
        <taxon>Bacteria</taxon>
        <taxon>Bacillati</taxon>
        <taxon>Bacillota</taxon>
        <taxon>Clostridia</taxon>
        <taxon>Peptostreptococcales</taxon>
        <taxon>Thermotaleaceae</taxon>
        <taxon>Geosporobacter</taxon>
    </lineage>
</organism>
<dbReference type="PROSITE" id="PS51462">
    <property type="entry name" value="NUDIX"/>
    <property type="match status" value="1"/>
</dbReference>
<evidence type="ECO:0000259" key="2">
    <source>
        <dbReference type="PROSITE" id="PS51462"/>
    </source>
</evidence>
<dbReference type="OrthoDB" id="9786032at2"/>
<dbReference type="PROSITE" id="PS00893">
    <property type="entry name" value="NUDIX_BOX"/>
    <property type="match status" value="1"/>
</dbReference>
<dbReference type="InterPro" id="IPR015797">
    <property type="entry name" value="NUDIX_hydrolase-like_dom_sf"/>
</dbReference>
<dbReference type="InterPro" id="IPR000086">
    <property type="entry name" value="NUDIX_hydrolase_dom"/>
</dbReference>